<organism evidence="2 3">
    <name type="scientific">Ascaris lumbricoides</name>
    <name type="common">Giant roundworm</name>
    <dbReference type="NCBI Taxonomy" id="6252"/>
    <lineage>
        <taxon>Eukaryota</taxon>
        <taxon>Metazoa</taxon>
        <taxon>Ecdysozoa</taxon>
        <taxon>Nematoda</taxon>
        <taxon>Chromadorea</taxon>
        <taxon>Rhabditida</taxon>
        <taxon>Spirurina</taxon>
        <taxon>Ascaridomorpha</taxon>
        <taxon>Ascaridoidea</taxon>
        <taxon>Ascarididae</taxon>
        <taxon>Ascaris</taxon>
    </lineage>
</organism>
<evidence type="ECO:0000313" key="3">
    <source>
        <dbReference type="WBParaSite" id="ALUE_0001491201-mRNA-1"/>
    </source>
</evidence>
<feature type="region of interest" description="Disordered" evidence="1">
    <location>
        <begin position="88"/>
        <end position="123"/>
    </location>
</feature>
<name>A0A0M3IB70_ASCLU</name>
<feature type="region of interest" description="Disordered" evidence="1">
    <location>
        <begin position="143"/>
        <end position="166"/>
    </location>
</feature>
<evidence type="ECO:0000313" key="2">
    <source>
        <dbReference type="Proteomes" id="UP000036681"/>
    </source>
</evidence>
<dbReference type="AlphaFoldDB" id="A0A0M3IB70"/>
<accession>A0A0M3IB70</accession>
<keyword evidence="2" id="KW-1185">Reference proteome</keyword>
<feature type="compositionally biased region" description="Acidic residues" evidence="1">
    <location>
        <begin position="99"/>
        <end position="118"/>
    </location>
</feature>
<dbReference type="Proteomes" id="UP000036681">
    <property type="component" value="Unplaced"/>
</dbReference>
<dbReference type="WBParaSite" id="ALUE_0001491201-mRNA-1">
    <property type="protein sequence ID" value="ALUE_0001491201-mRNA-1"/>
    <property type="gene ID" value="ALUE_0001491201"/>
</dbReference>
<reference evidence="3" key="1">
    <citation type="submission" date="2017-02" db="UniProtKB">
        <authorList>
            <consortium name="WormBaseParasite"/>
        </authorList>
    </citation>
    <scope>IDENTIFICATION</scope>
</reference>
<sequence length="287" mass="32903">AAESQDDPEIAGPSRITKRYCSTRIERKQNNAAEFSDFEENSEEMRKRKRLDEEALLLKENEARFGKRPEYGTREYFEWVGLLYGMPPTGSVPELKDSSDEEEDWEEEEQEEDCEDTENDKRELSQGTVLQEASMAVSEQPFIVPDGHPQASFGPPQPTSSNDPKGWLKATIAEVHNGIIAPPKKDIKELHEQELQLKMKEMELNTELLKIKTDQMKLKNWYVMQAGQIDPLPTDVLLEEGAKFVNELRVRAIKEGRLVNKPQSLKSDTTIKYDLDENGEVKTYLVL</sequence>
<protein>
    <submittedName>
        <fullName evidence="3">SURP and G-patch domain containing 1</fullName>
    </submittedName>
</protein>
<evidence type="ECO:0000256" key="1">
    <source>
        <dbReference type="SAM" id="MobiDB-lite"/>
    </source>
</evidence>
<proteinExistence type="predicted"/>